<evidence type="ECO:0000313" key="1">
    <source>
        <dbReference type="EMBL" id="SCA56637.1"/>
    </source>
</evidence>
<dbReference type="EMBL" id="FLYE01000023">
    <property type="protein sequence ID" value="SCA56637.1"/>
    <property type="molecule type" value="Genomic_DNA"/>
</dbReference>
<reference evidence="1 2" key="1">
    <citation type="submission" date="2016-07" db="EMBL/GenBank/DDBJ databases">
        <authorList>
            <person name="Lefevre C.T."/>
        </authorList>
    </citation>
    <scope>NUCLEOTIDE SEQUENCE [LARGE SCALE GENOMIC DNA]</scope>
    <source>
        <strain evidence="1">PR1</strain>
    </source>
</reference>
<sequence>MNNYELKSKVRQFKSLKINKEHRLENPRVPGSSPGSGTIFLLKFKRLQASLHLF</sequence>
<proteinExistence type="predicted"/>
<accession>A0A1C3RH61</accession>
<gene>
    <name evidence="1" type="ORF">MTBPR1_30007</name>
</gene>
<keyword evidence="2" id="KW-1185">Reference proteome</keyword>
<evidence type="ECO:0000313" key="2">
    <source>
        <dbReference type="Proteomes" id="UP000231658"/>
    </source>
</evidence>
<dbReference type="AlphaFoldDB" id="A0A1C3RH61"/>
<protein>
    <submittedName>
        <fullName evidence="1">Uncharacterized protein</fullName>
    </submittedName>
</protein>
<dbReference type="Proteomes" id="UP000231658">
    <property type="component" value="Unassembled WGS sequence"/>
</dbReference>
<dbReference type="AntiFam" id="ANF00010">
    <property type="entry name" value="tRNA translation"/>
</dbReference>
<organism evidence="1 2">
    <name type="scientific">Candidatus Terasakiella magnetica</name>
    <dbReference type="NCBI Taxonomy" id="1867952"/>
    <lineage>
        <taxon>Bacteria</taxon>
        <taxon>Pseudomonadati</taxon>
        <taxon>Pseudomonadota</taxon>
        <taxon>Alphaproteobacteria</taxon>
        <taxon>Rhodospirillales</taxon>
        <taxon>Terasakiellaceae</taxon>
        <taxon>Terasakiella</taxon>
    </lineage>
</organism>
<name>A0A1C3RH61_9PROT</name>